<evidence type="ECO:0000256" key="5">
    <source>
        <dbReference type="ARBA" id="ARBA00023136"/>
    </source>
</evidence>
<dbReference type="InterPro" id="IPR038766">
    <property type="entry name" value="Membrane_comp_ABC_pdt"/>
</dbReference>
<organism evidence="8 9">
    <name type="scientific">Desulfitobacterium hafniense (strain DSM 10664 / DCB-2)</name>
    <dbReference type="NCBI Taxonomy" id="272564"/>
    <lineage>
        <taxon>Bacteria</taxon>
        <taxon>Bacillati</taxon>
        <taxon>Bacillota</taxon>
        <taxon>Clostridia</taxon>
        <taxon>Eubacteriales</taxon>
        <taxon>Desulfitobacteriaceae</taxon>
        <taxon>Desulfitobacterium</taxon>
    </lineage>
</organism>
<feature type="transmembrane region" description="Helical" evidence="6">
    <location>
        <begin position="20"/>
        <end position="41"/>
    </location>
</feature>
<feature type="transmembrane region" description="Helical" evidence="6">
    <location>
        <begin position="256"/>
        <end position="276"/>
    </location>
</feature>
<evidence type="ECO:0000313" key="8">
    <source>
        <dbReference type="EMBL" id="ACL20271.1"/>
    </source>
</evidence>
<keyword evidence="3 6" id="KW-0812">Transmembrane</keyword>
<dbReference type="AlphaFoldDB" id="B8FSR0"/>
<dbReference type="HOGENOM" id="CLU_005531_2_1_9"/>
<feature type="transmembrane region" description="Helical" evidence="6">
    <location>
        <begin position="645"/>
        <end position="664"/>
    </location>
</feature>
<protein>
    <recommendedName>
        <fullName evidence="7">ABC3 transporter permease C-terminal domain-containing protein</fullName>
    </recommendedName>
</protein>
<keyword evidence="2" id="KW-1003">Cell membrane</keyword>
<feature type="transmembrane region" description="Helical" evidence="6">
    <location>
        <begin position="698"/>
        <end position="719"/>
    </location>
</feature>
<proteinExistence type="predicted"/>
<dbReference type="RefSeq" id="WP_015943948.1">
    <property type="nucleotide sequence ID" value="NC_011830.1"/>
</dbReference>
<feature type="domain" description="ABC3 transporter permease C-terminal" evidence="7">
    <location>
        <begin position="647"/>
        <end position="761"/>
    </location>
</feature>
<evidence type="ECO:0000256" key="3">
    <source>
        <dbReference type="ARBA" id="ARBA00022692"/>
    </source>
</evidence>
<accession>B8FSR0</accession>
<sequence length="774" mass="85802">MVSMLQKKVLRDTKENRWSFLAIVCICSLGIALFSGINMYVTTVEAAVSDAYKQANLADYWIYKGEISPSHLADLRSLEEVQEVQRRKVTDITLPGTPGAVLHLHALDETATINVPELLEGSGLDGSEANALLLDSRFAEAHGLSAGDRITAGEGEKQTKWLIQGIVRAGEYIYYAPEGLTVPDYQKYGFAYTNASSLPEVPFNEIILTVAEGSTLAQAEVSAQIRERLAGANILSRHHQTSYRKVADAMTGIKQIGLLFSLAFFLTGALVTWITVSRMLENQRQHLGTLRSLGYSKKEITGRYALFGVLITLPSMILGWMMARYLIAEFLYRIGMTYYTIEATGVIPFTPHFFLSALCVAAVTCGGALLSCRRSLKLTPAALMRPKPPAQGHRIFLERITPYWRRLSFSGKIVTRNLFRNKGRMLMGLVGIIGSTSLILCGFRLMNSINGMLDRAFKETVHYDVEIKLRTPATVEGLADIYNTLSSGQHVDATMALSVYLYGKEGDVQSPYLVVMDEGQKSLNFKDTKGKEIPLPEEGALITLRMAKALAVDIGDTLRAESLDGTVMALKVADIVDFPVGNEIYLSKTAFAKVSALPFLVRTLLIQGRDLDLSKLNSDPRISLVETKEEMRSNMLIVLESLQSFQMILILFAGLLAFAVMMVLGRMNYYERIRELATLKVLGFYENEMKRLVLRETIWITVFGLPFGYILGSLLLGVIVDQATTPDLEILPMIDLSSIAVGFAFMLGFTMLVNFMMGRQFKKVDMVASLKSVE</sequence>
<evidence type="ECO:0000256" key="4">
    <source>
        <dbReference type="ARBA" id="ARBA00022989"/>
    </source>
</evidence>
<dbReference type="Pfam" id="PF02687">
    <property type="entry name" value="FtsX"/>
    <property type="match status" value="2"/>
</dbReference>
<dbReference type="PANTHER" id="PTHR30287">
    <property type="entry name" value="MEMBRANE COMPONENT OF PREDICTED ABC SUPERFAMILY METABOLITE UPTAKE TRANSPORTER"/>
    <property type="match status" value="1"/>
</dbReference>
<feature type="transmembrane region" description="Helical" evidence="6">
    <location>
        <begin position="739"/>
        <end position="757"/>
    </location>
</feature>
<dbReference type="Proteomes" id="UP000007726">
    <property type="component" value="Chromosome"/>
</dbReference>
<dbReference type="InterPro" id="IPR003838">
    <property type="entry name" value="ABC3_permease_C"/>
</dbReference>
<comment type="subcellular location">
    <subcellularLocation>
        <location evidence="1">Cell membrane</location>
        <topology evidence="1">Multi-pass membrane protein</topology>
    </subcellularLocation>
</comment>
<dbReference type="EMBL" id="CP001336">
    <property type="protein sequence ID" value="ACL20271.1"/>
    <property type="molecule type" value="Genomic_DNA"/>
</dbReference>
<evidence type="ECO:0000256" key="1">
    <source>
        <dbReference type="ARBA" id="ARBA00004651"/>
    </source>
</evidence>
<keyword evidence="4 6" id="KW-1133">Transmembrane helix</keyword>
<evidence type="ECO:0000256" key="6">
    <source>
        <dbReference type="SAM" id="Phobius"/>
    </source>
</evidence>
<dbReference type="KEGG" id="dhd:Dhaf_2239"/>
<evidence type="ECO:0000259" key="7">
    <source>
        <dbReference type="Pfam" id="PF02687"/>
    </source>
</evidence>
<gene>
    <name evidence="8" type="ordered locus">Dhaf_2239</name>
</gene>
<evidence type="ECO:0000256" key="2">
    <source>
        <dbReference type="ARBA" id="ARBA00022475"/>
    </source>
</evidence>
<keyword evidence="5 6" id="KW-0472">Membrane</keyword>
<feature type="transmembrane region" description="Helical" evidence="6">
    <location>
        <begin position="347"/>
        <end position="370"/>
    </location>
</feature>
<evidence type="ECO:0000313" key="9">
    <source>
        <dbReference type="Proteomes" id="UP000007726"/>
    </source>
</evidence>
<feature type="transmembrane region" description="Helical" evidence="6">
    <location>
        <begin position="426"/>
        <end position="446"/>
    </location>
</feature>
<dbReference type="PANTHER" id="PTHR30287:SF1">
    <property type="entry name" value="INNER MEMBRANE PROTEIN"/>
    <property type="match status" value="1"/>
</dbReference>
<dbReference type="GO" id="GO:0005886">
    <property type="term" value="C:plasma membrane"/>
    <property type="evidence" value="ECO:0007669"/>
    <property type="project" value="UniProtKB-SubCell"/>
</dbReference>
<name>B8FSR0_DESHD</name>
<reference evidence="8 9" key="1">
    <citation type="journal article" date="2012" name="BMC Microbiol.">
        <title>Genome sequence of Desulfitobacterium hafniense DCB-2, a Gram-positive anaerobe capable of dehalogenation and metal reduction.</title>
        <authorList>
            <person name="Kim S.H."/>
            <person name="Harzman C."/>
            <person name="Davis J.K."/>
            <person name="Hutcheson R."/>
            <person name="Broderick J.B."/>
            <person name="Marsh T.L."/>
            <person name="Tiedje J.M."/>
        </authorList>
    </citation>
    <scope>NUCLEOTIDE SEQUENCE [LARGE SCALE GENOMIC DNA]</scope>
    <source>
        <strain evidence="9">DSM 10664 / DCB-2</strain>
    </source>
</reference>
<feature type="domain" description="ABC3 transporter permease C-terminal" evidence="7">
    <location>
        <begin position="259"/>
        <end position="380"/>
    </location>
</feature>
<feature type="transmembrane region" description="Helical" evidence="6">
    <location>
        <begin position="304"/>
        <end position="327"/>
    </location>
</feature>